<keyword evidence="2" id="KW-1185">Reference proteome</keyword>
<feature type="non-terminal residue" evidence="1">
    <location>
        <position position="1"/>
    </location>
</feature>
<dbReference type="EMBL" id="CAJNOR010000035">
    <property type="protein sequence ID" value="CAF0765647.1"/>
    <property type="molecule type" value="Genomic_DNA"/>
</dbReference>
<accession>A0A813QCK5</accession>
<proteinExistence type="predicted"/>
<comment type="caution">
    <text evidence="1">The sequence shown here is derived from an EMBL/GenBank/DDBJ whole genome shotgun (WGS) entry which is preliminary data.</text>
</comment>
<evidence type="ECO:0000313" key="2">
    <source>
        <dbReference type="Proteomes" id="UP000663828"/>
    </source>
</evidence>
<name>A0A813QCK5_ADIRI</name>
<sequence length="100" mass="11452">SYNIPSKHATCISRFYIVYTDLDAARYYKKSPSLLVGQILGPTGSTIRNLSRLLPTVNVFKKDGTLFRSSEERHMANIFPLDYSIPLTNYNPELDDMKDF</sequence>
<reference evidence="1" key="1">
    <citation type="submission" date="2021-02" db="EMBL/GenBank/DDBJ databases">
        <authorList>
            <person name="Nowell W R."/>
        </authorList>
    </citation>
    <scope>NUCLEOTIDE SEQUENCE</scope>
</reference>
<dbReference type="Proteomes" id="UP000663828">
    <property type="component" value="Unassembled WGS sequence"/>
</dbReference>
<dbReference type="AlphaFoldDB" id="A0A813QCK5"/>
<organism evidence="1 2">
    <name type="scientific">Adineta ricciae</name>
    <name type="common">Rotifer</name>
    <dbReference type="NCBI Taxonomy" id="249248"/>
    <lineage>
        <taxon>Eukaryota</taxon>
        <taxon>Metazoa</taxon>
        <taxon>Spiralia</taxon>
        <taxon>Gnathifera</taxon>
        <taxon>Rotifera</taxon>
        <taxon>Eurotatoria</taxon>
        <taxon>Bdelloidea</taxon>
        <taxon>Adinetida</taxon>
        <taxon>Adinetidae</taxon>
        <taxon>Adineta</taxon>
    </lineage>
</organism>
<protein>
    <submittedName>
        <fullName evidence="1">Uncharacterized protein</fullName>
    </submittedName>
</protein>
<evidence type="ECO:0000313" key="1">
    <source>
        <dbReference type="EMBL" id="CAF0765647.1"/>
    </source>
</evidence>
<gene>
    <name evidence="1" type="ORF">XAT740_LOCUS1173</name>
</gene>